<organism evidence="7 8">
    <name type="scientific">Vibrio nigripulchritudo</name>
    <dbReference type="NCBI Taxonomy" id="28173"/>
    <lineage>
        <taxon>Bacteria</taxon>
        <taxon>Pseudomonadati</taxon>
        <taxon>Pseudomonadota</taxon>
        <taxon>Gammaproteobacteria</taxon>
        <taxon>Vibrionales</taxon>
        <taxon>Vibrionaceae</taxon>
        <taxon>Vibrio</taxon>
    </lineage>
</organism>
<dbReference type="PANTHER" id="PTHR23427:SF2">
    <property type="entry name" value="SURFEIT LOCUS PROTEIN 1"/>
    <property type="match status" value="1"/>
</dbReference>
<keyword evidence="5 6" id="KW-0472">Membrane</keyword>
<dbReference type="InterPro" id="IPR002994">
    <property type="entry name" value="Surf1/Shy1"/>
</dbReference>
<protein>
    <recommendedName>
        <fullName evidence="6">SURF1-like protein</fullName>
    </recommendedName>
</protein>
<gene>
    <name evidence="7" type="ORF">VIBNI_B1651</name>
</gene>
<dbReference type="GO" id="GO:0005886">
    <property type="term" value="C:plasma membrane"/>
    <property type="evidence" value="ECO:0007669"/>
    <property type="project" value="UniProtKB-SubCell"/>
</dbReference>
<dbReference type="EMBL" id="FO203527">
    <property type="protein sequence ID" value="CCO61384.1"/>
    <property type="molecule type" value="Genomic_DNA"/>
</dbReference>
<feature type="transmembrane region" description="Helical" evidence="6">
    <location>
        <begin position="250"/>
        <end position="269"/>
    </location>
</feature>
<evidence type="ECO:0000313" key="8">
    <source>
        <dbReference type="Proteomes" id="UP000016895"/>
    </source>
</evidence>
<keyword evidence="8" id="KW-1185">Reference proteome</keyword>
<dbReference type="InterPro" id="IPR045214">
    <property type="entry name" value="Surf1/Surf4"/>
</dbReference>
<dbReference type="PATRIC" id="fig|1260221.3.peg.5238"/>
<name>U4KHM6_9VIBR</name>
<evidence type="ECO:0000256" key="1">
    <source>
        <dbReference type="ARBA" id="ARBA00004370"/>
    </source>
</evidence>
<keyword evidence="6" id="KW-1003">Cell membrane</keyword>
<dbReference type="Proteomes" id="UP000016895">
    <property type="component" value="Chromosome 2"/>
</dbReference>
<feature type="transmembrane region" description="Helical" evidence="6">
    <location>
        <begin position="30"/>
        <end position="49"/>
    </location>
</feature>
<keyword evidence="3 6" id="KW-0812">Transmembrane</keyword>
<evidence type="ECO:0000256" key="6">
    <source>
        <dbReference type="RuleBase" id="RU363076"/>
    </source>
</evidence>
<evidence type="ECO:0000256" key="3">
    <source>
        <dbReference type="ARBA" id="ARBA00022692"/>
    </source>
</evidence>
<dbReference type="eggNOG" id="COG3346">
    <property type="taxonomic scope" value="Bacteria"/>
</dbReference>
<evidence type="ECO:0000256" key="4">
    <source>
        <dbReference type="ARBA" id="ARBA00022989"/>
    </source>
</evidence>
<sequence>MKQSVRTRTSLNNEAAILTSWVALTLKPKFWFALILTLVVFTVLIKLGFWQLGRGEQKLDYEKALADRATMTPITLDELNTQILKQPASLEYNVTGTRVTAEVQPKNDKLILLDNQIWNGKVGYLALQPAKVLSGYETSGKTVLIELGFVETGADRRVLPYVETLTSVSATRVEGRVYQRQINPVSDQLYAEAGWPKRIQNLNLTELESELGLPLLPFVIQPSNLDIRLEQPWRPVPLSSQKHFGYSLQWFSMAAVFALIMTMILLKALGVRLLPKGDK</sequence>
<proteinExistence type="inferred from homology"/>
<dbReference type="AlphaFoldDB" id="U4KHM6"/>
<dbReference type="KEGG" id="vni:VIBNI_B1651"/>
<evidence type="ECO:0000256" key="2">
    <source>
        <dbReference type="ARBA" id="ARBA00007165"/>
    </source>
</evidence>
<accession>U4KHM6</accession>
<comment type="subcellular location">
    <subcellularLocation>
        <location evidence="6">Cell membrane</location>
        <topology evidence="6">Multi-pass membrane protein</topology>
    </subcellularLocation>
    <subcellularLocation>
        <location evidence="1">Membrane</location>
    </subcellularLocation>
</comment>
<evidence type="ECO:0000313" key="7">
    <source>
        <dbReference type="EMBL" id="CCO61384.1"/>
    </source>
</evidence>
<dbReference type="PANTHER" id="PTHR23427">
    <property type="entry name" value="SURFEIT LOCUS PROTEIN"/>
    <property type="match status" value="1"/>
</dbReference>
<comment type="similarity">
    <text evidence="2 6">Belongs to the SURF1 family.</text>
</comment>
<reference evidence="7 8" key="1">
    <citation type="journal article" date="2013" name="ISME J.">
        <title>Comparative genomics of pathogenic lineages of Vibrio nigripulchritudo identifies virulence-associated traits.</title>
        <authorList>
            <person name="Goudenege D."/>
            <person name="Labreuche Y."/>
            <person name="Krin E."/>
            <person name="Ansquer D."/>
            <person name="Mangenot S."/>
            <person name="Calteau A."/>
            <person name="Medigue C."/>
            <person name="Mazel D."/>
            <person name="Polz M.F."/>
            <person name="Le Roux F."/>
        </authorList>
    </citation>
    <scope>NUCLEOTIDE SEQUENCE [LARGE SCALE GENOMIC DNA]</scope>
    <source>
        <strain evidence="8">SnF1</strain>
    </source>
</reference>
<dbReference type="CDD" id="cd06662">
    <property type="entry name" value="SURF1"/>
    <property type="match status" value="1"/>
</dbReference>
<keyword evidence="4 6" id="KW-1133">Transmembrane helix</keyword>
<dbReference type="STRING" id="28173.VIBNI_B1651"/>
<evidence type="ECO:0000256" key="5">
    <source>
        <dbReference type="ARBA" id="ARBA00023136"/>
    </source>
</evidence>
<dbReference type="Pfam" id="PF02104">
    <property type="entry name" value="SURF1"/>
    <property type="match status" value="1"/>
</dbReference>
<dbReference type="PROSITE" id="PS50895">
    <property type="entry name" value="SURF1"/>
    <property type="match status" value="1"/>
</dbReference>